<dbReference type="PANTHER" id="PTHR17630">
    <property type="entry name" value="DIENELACTONE HYDROLASE"/>
    <property type="match status" value="1"/>
</dbReference>
<accession>A0A2T3B7E4</accession>
<sequence>MSGITCPDCLSGSVKSGTPTGTVTTIHGLPTYVARPEKAPKGLIVMIPDIFGWEISNSRLLADSYAKEGGFLVYLPNFMNGHIPSVSDMHAMESFLAPSPSIFTTLFRKPIWLLQVIAAAIPFLLYNGESAVRPKITAFHEALKSDPETKDLKVGSAGFCWGGKYTTLLCQEEGLVTAGFTAHPSKMKFPDDWDKVRKPLSIAIGDVDLGIKVEMVREIKRVLEGKEDVVNEVVIMPGAKHGFAVRADPKDEGQMKSAEEAKVQALSWFAKWLV</sequence>
<dbReference type="EMBL" id="KZ679008">
    <property type="protein sequence ID" value="PSS22783.1"/>
    <property type="molecule type" value="Genomic_DNA"/>
</dbReference>
<dbReference type="GeneID" id="36578179"/>
<reference evidence="2 3" key="1">
    <citation type="journal article" date="2018" name="New Phytol.">
        <title>Comparative genomics and transcriptomics depict ericoid mycorrhizal fungi as versatile saprotrophs and plant mutualists.</title>
        <authorList>
            <person name="Martino E."/>
            <person name="Morin E."/>
            <person name="Grelet G.A."/>
            <person name="Kuo A."/>
            <person name="Kohler A."/>
            <person name="Daghino S."/>
            <person name="Barry K.W."/>
            <person name="Cichocki N."/>
            <person name="Clum A."/>
            <person name="Dockter R.B."/>
            <person name="Hainaut M."/>
            <person name="Kuo R.C."/>
            <person name="LaButti K."/>
            <person name="Lindahl B.D."/>
            <person name="Lindquist E.A."/>
            <person name="Lipzen A."/>
            <person name="Khouja H.R."/>
            <person name="Magnuson J."/>
            <person name="Murat C."/>
            <person name="Ohm R.A."/>
            <person name="Singer S.W."/>
            <person name="Spatafora J.W."/>
            <person name="Wang M."/>
            <person name="Veneault-Fourrey C."/>
            <person name="Henrissat B."/>
            <person name="Grigoriev I.V."/>
            <person name="Martin F.M."/>
            <person name="Perotto S."/>
        </authorList>
    </citation>
    <scope>NUCLEOTIDE SEQUENCE [LARGE SCALE GENOMIC DNA]</scope>
    <source>
        <strain evidence="2 3">ATCC 22711</strain>
    </source>
</reference>
<feature type="domain" description="Dienelactone hydrolase" evidence="1">
    <location>
        <begin position="30"/>
        <end position="271"/>
    </location>
</feature>
<evidence type="ECO:0000313" key="2">
    <source>
        <dbReference type="EMBL" id="PSS22783.1"/>
    </source>
</evidence>
<dbReference type="InParanoid" id="A0A2T3B7E4"/>
<dbReference type="Proteomes" id="UP000241818">
    <property type="component" value="Unassembled WGS sequence"/>
</dbReference>
<dbReference type="SUPFAM" id="SSF53474">
    <property type="entry name" value="alpha/beta-Hydrolases"/>
    <property type="match status" value="1"/>
</dbReference>
<organism evidence="2 3">
    <name type="scientific">Amorphotheca resinae ATCC 22711</name>
    <dbReference type="NCBI Taxonomy" id="857342"/>
    <lineage>
        <taxon>Eukaryota</taxon>
        <taxon>Fungi</taxon>
        <taxon>Dikarya</taxon>
        <taxon>Ascomycota</taxon>
        <taxon>Pezizomycotina</taxon>
        <taxon>Leotiomycetes</taxon>
        <taxon>Helotiales</taxon>
        <taxon>Amorphothecaceae</taxon>
        <taxon>Amorphotheca</taxon>
    </lineage>
</organism>
<dbReference type="InterPro" id="IPR029058">
    <property type="entry name" value="AB_hydrolase_fold"/>
</dbReference>
<proteinExistence type="predicted"/>
<gene>
    <name evidence="2" type="ORF">M430DRAFT_98131</name>
</gene>
<name>A0A2T3B7E4_AMORE</name>
<evidence type="ECO:0000259" key="1">
    <source>
        <dbReference type="Pfam" id="PF01738"/>
    </source>
</evidence>
<protein>
    <recommendedName>
        <fullName evidence="1">Dienelactone hydrolase domain-containing protein</fullName>
    </recommendedName>
</protein>
<evidence type="ECO:0000313" key="3">
    <source>
        <dbReference type="Proteomes" id="UP000241818"/>
    </source>
</evidence>
<dbReference type="AlphaFoldDB" id="A0A2T3B7E4"/>
<dbReference type="OrthoDB" id="17560at2759"/>
<dbReference type="PANTHER" id="PTHR17630:SF105">
    <property type="entry name" value="DIENELACTONE HYDROLASE FAMILY PROTEIN (AFU_ORTHOLOGUE AFUA_4G08790)"/>
    <property type="match status" value="1"/>
</dbReference>
<dbReference type="GO" id="GO:0016787">
    <property type="term" value="F:hydrolase activity"/>
    <property type="evidence" value="ECO:0007669"/>
    <property type="project" value="InterPro"/>
</dbReference>
<dbReference type="Gene3D" id="3.40.50.1820">
    <property type="entry name" value="alpha/beta hydrolase"/>
    <property type="match status" value="1"/>
</dbReference>
<dbReference type="InterPro" id="IPR002925">
    <property type="entry name" value="Dienelactn_hydro"/>
</dbReference>
<keyword evidence="3" id="KW-1185">Reference proteome</keyword>
<dbReference type="STRING" id="857342.A0A2T3B7E4"/>
<dbReference type="RefSeq" id="XP_024722829.1">
    <property type="nucleotide sequence ID" value="XM_024870098.1"/>
</dbReference>
<dbReference type="Pfam" id="PF01738">
    <property type="entry name" value="DLH"/>
    <property type="match status" value="1"/>
</dbReference>